<dbReference type="InterPro" id="IPR016192">
    <property type="entry name" value="APOBEC/CMP_deaminase_Zn-bd"/>
</dbReference>
<dbReference type="RefSeq" id="WP_382223756.1">
    <property type="nucleotide sequence ID" value="NZ_JBHTCA010000008.1"/>
</dbReference>
<dbReference type="InterPro" id="IPR002734">
    <property type="entry name" value="RibDG_C"/>
</dbReference>
<reference evidence="15" key="1">
    <citation type="journal article" date="2019" name="Int. J. Syst. Evol. Microbiol.">
        <title>The Global Catalogue of Microorganisms (GCM) 10K type strain sequencing project: providing services to taxonomists for standard genome sequencing and annotation.</title>
        <authorList>
            <consortium name="The Broad Institute Genomics Platform"/>
            <consortium name="The Broad Institute Genome Sequencing Center for Infectious Disease"/>
            <person name="Wu L."/>
            <person name="Ma J."/>
        </authorList>
    </citation>
    <scope>NUCLEOTIDE SEQUENCE [LARGE SCALE GENOMIC DNA]</scope>
    <source>
        <strain evidence="15">CGMCC 1.12371</strain>
    </source>
</reference>
<organism evidence="14 15">
    <name type="scientific">Hydrogenophaga atypica</name>
    <dbReference type="NCBI Taxonomy" id="249409"/>
    <lineage>
        <taxon>Bacteria</taxon>
        <taxon>Pseudomonadati</taxon>
        <taxon>Pseudomonadota</taxon>
        <taxon>Betaproteobacteria</taxon>
        <taxon>Burkholderiales</taxon>
        <taxon>Comamonadaceae</taxon>
        <taxon>Hydrogenophaga</taxon>
    </lineage>
</organism>
<keyword evidence="9 12" id="KW-0521">NADP</keyword>
<dbReference type="PROSITE" id="PS00903">
    <property type="entry name" value="CYT_DCMP_DEAMINASES_1"/>
    <property type="match status" value="1"/>
</dbReference>
<dbReference type="PIRSF" id="PIRSF006769">
    <property type="entry name" value="RibD"/>
    <property type="match status" value="1"/>
</dbReference>
<dbReference type="PROSITE" id="PS51747">
    <property type="entry name" value="CYT_DCMP_DEAMINASES_2"/>
    <property type="match status" value="1"/>
</dbReference>
<evidence type="ECO:0000259" key="13">
    <source>
        <dbReference type="PROSITE" id="PS51747"/>
    </source>
</evidence>
<keyword evidence="11" id="KW-0511">Multifunctional enzyme</keyword>
<dbReference type="NCBIfam" id="TIGR00227">
    <property type="entry name" value="ribD_Cterm"/>
    <property type="match status" value="1"/>
</dbReference>
<comment type="similarity">
    <text evidence="4 12">In the N-terminal section; belongs to the cytidine and deoxycytidylate deaminase family.</text>
</comment>
<gene>
    <name evidence="14" type="primary">ribD</name>
    <name evidence="14" type="ORF">ACFQPB_12610</name>
</gene>
<dbReference type="InterPro" id="IPR016193">
    <property type="entry name" value="Cytidine_deaminase-like"/>
</dbReference>
<sequence length="375" mass="39602">MPTPPSPLFFPLADATPSVGLSEPNPRVACVITSPSGEVIARGHTQQAGGPHAEIMALRAATAAGRSVRGATAYVTLEPCAHHGRTPPCCDALIEAGLARVVVALGDPNPRVAGQGLARMRAAGIQVEVLPADHPAAIEARELNIGFLSRMVRGLPWVRLKVAGSLDGRTALPNGVSQWITSPEARADGHAWRKRAGAMLTGIGTVLEDNPRLDVRLVPTERQPVRVIVDARLQTPANARILQPPGTVWVYTAADPATSAARRTELQAAGATVIDCPGAHGKVDLAAMLRDLAAREINELHVEAGHKLNGSFLREGLVDELLLYLAPKLLGDGAGLAALGPFEDLHQAPGFEFLDVQRIGPDLRLRARPPGRDAF</sequence>
<keyword evidence="15" id="KW-1185">Reference proteome</keyword>
<dbReference type="SUPFAM" id="SSF53927">
    <property type="entry name" value="Cytidine deaminase-like"/>
    <property type="match status" value="1"/>
</dbReference>
<keyword evidence="7 12" id="KW-0479">Metal-binding</keyword>
<name>A0ABW2QJU0_9BURK</name>
<dbReference type="InterPro" id="IPR024072">
    <property type="entry name" value="DHFR-like_dom_sf"/>
</dbReference>
<evidence type="ECO:0000256" key="3">
    <source>
        <dbReference type="ARBA" id="ARBA00004910"/>
    </source>
</evidence>
<protein>
    <recommendedName>
        <fullName evidence="12">Riboflavin biosynthesis protein RibD</fullName>
    </recommendedName>
    <domain>
        <recommendedName>
            <fullName evidence="12">Diaminohydroxyphosphoribosylaminopyrimidine deaminase</fullName>
            <shortName evidence="12">DRAP deaminase</shortName>
            <ecNumber evidence="12">3.5.4.26</ecNumber>
        </recommendedName>
        <alternativeName>
            <fullName evidence="12">Riboflavin-specific deaminase</fullName>
        </alternativeName>
    </domain>
    <domain>
        <recommendedName>
            <fullName evidence="12">5-amino-6-(5-phosphoribosylamino)uracil reductase</fullName>
            <ecNumber evidence="12">1.1.1.193</ecNumber>
        </recommendedName>
        <alternativeName>
            <fullName evidence="12">HTP reductase</fullName>
        </alternativeName>
    </domain>
</protein>
<dbReference type="PANTHER" id="PTHR38011">
    <property type="entry name" value="DIHYDROFOLATE REDUCTASE FAMILY PROTEIN (AFU_ORTHOLOGUE AFUA_8G06820)"/>
    <property type="match status" value="1"/>
</dbReference>
<comment type="pathway">
    <text evidence="3 12">Cofactor biosynthesis; riboflavin biosynthesis; 5-amino-6-(D-ribitylamino)uracil from GTP: step 3/4.</text>
</comment>
<evidence type="ECO:0000256" key="6">
    <source>
        <dbReference type="ARBA" id="ARBA00022619"/>
    </source>
</evidence>
<dbReference type="EC" id="3.5.4.26" evidence="12"/>
<evidence type="ECO:0000256" key="10">
    <source>
        <dbReference type="ARBA" id="ARBA00023002"/>
    </source>
</evidence>
<evidence type="ECO:0000256" key="8">
    <source>
        <dbReference type="ARBA" id="ARBA00022833"/>
    </source>
</evidence>
<dbReference type="SUPFAM" id="SSF53597">
    <property type="entry name" value="Dihydrofolate reductase-like"/>
    <property type="match status" value="1"/>
</dbReference>
<feature type="domain" description="CMP/dCMP-type deaminase" evidence="13">
    <location>
        <begin position="4"/>
        <end position="128"/>
    </location>
</feature>
<comment type="caution">
    <text evidence="14">The sequence shown here is derived from an EMBL/GenBank/DDBJ whole genome shotgun (WGS) entry which is preliminary data.</text>
</comment>
<dbReference type="PANTHER" id="PTHR38011:SF7">
    <property type="entry name" value="2,5-DIAMINO-6-RIBOSYLAMINO-4(3H)-PYRIMIDINONE 5'-PHOSPHATE REDUCTASE"/>
    <property type="match status" value="1"/>
</dbReference>
<dbReference type="EMBL" id="JBHTCA010000008">
    <property type="protein sequence ID" value="MFC7409705.1"/>
    <property type="molecule type" value="Genomic_DNA"/>
</dbReference>
<dbReference type="GO" id="GO:0008703">
    <property type="term" value="F:5-amino-6-(5-phosphoribosylamino)uracil reductase activity"/>
    <property type="evidence" value="ECO:0007669"/>
    <property type="project" value="UniProtKB-EC"/>
</dbReference>
<dbReference type="NCBIfam" id="TIGR00326">
    <property type="entry name" value="eubact_ribD"/>
    <property type="match status" value="1"/>
</dbReference>
<evidence type="ECO:0000313" key="15">
    <source>
        <dbReference type="Proteomes" id="UP001596501"/>
    </source>
</evidence>
<comment type="function">
    <text evidence="1 12">Converts 2,5-diamino-6-(ribosylamino)-4(3h)-pyrimidinone 5'-phosphate into 5-amino-6-(ribosylamino)-2,4(1h,3h)-pyrimidinedione 5'-phosphate.</text>
</comment>
<evidence type="ECO:0000256" key="1">
    <source>
        <dbReference type="ARBA" id="ARBA00002151"/>
    </source>
</evidence>
<evidence type="ECO:0000256" key="9">
    <source>
        <dbReference type="ARBA" id="ARBA00022857"/>
    </source>
</evidence>
<evidence type="ECO:0000256" key="5">
    <source>
        <dbReference type="ARBA" id="ARBA00007417"/>
    </source>
</evidence>
<dbReference type="Proteomes" id="UP001596501">
    <property type="component" value="Unassembled WGS sequence"/>
</dbReference>
<evidence type="ECO:0000256" key="11">
    <source>
        <dbReference type="ARBA" id="ARBA00023268"/>
    </source>
</evidence>
<comment type="pathway">
    <text evidence="2 12">Cofactor biosynthesis; riboflavin biosynthesis; 5-amino-6-(D-ribitylamino)uracil from GTP: step 2/4.</text>
</comment>
<keyword evidence="12 14" id="KW-0378">Hydrolase</keyword>
<accession>A0ABW2QJU0</accession>
<comment type="cofactor">
    <cofactor evidence="12">
        <name>Zn(2+)</name>
        <dbReference type="ChEBI" id="CHEBI:29105"/>
    </cofactor>
    <text evidence="12">Binds 1 zinc ion.</text>
</comment>
<dbReference type="Gene3D" id="3.40.140.10">
    <property type="entry name" value="Cytidine Deaminase, domain 2"/>
    <property type="match status" value="1"/>
</dbReference>
<dbReference type="InterPro" id="IPR050765">
    <property type="entry name" value="Riboflavin_Biosynth_HTPR"/>
</dbReference>
<dbReference type="InterPro" id="IPR004794">
    <property type="entry name" value="Eubact_RibD"/>
</dbReference>
<dbReference type="CDD" id="cd01284">
    <property type="entry name" value="Riboflavin_deaminase-reductase"/>
    <property type="match status" value="1"/>
</dbReference>
<evidence type="ECO:0000256" key="2">
    <source>
        <dbReference type="ARBA" id="ARBA00004882"/>
    </source>
</evidence>
<evidence type="ECO:0000256" key="4">
    <source>
        <dbReference type="ARBA" id="ARBA00005259"/>
    </source>
</evidence>
<dbReference type="Pfam" id="PF00383">
    <property type="entry name" value="dCMP_cyt_deam_1"/>
    <property type="match status" value="1"/>
</dbReference>
<dbReference type="InterPro" id="IPR011549">
    <property type="entry name" value="RibD_C"/>
</dbReference>
<comment type="catalytic activity">
    <reaction evidence="12">
        <text>2,5-diamino-6-hydroxy-4-(5-phosphoribosylamino)-pyrimidine + H2O + H(+) = 5-amino-6-(5-phospho-D-ribosylamino)uracil + NH4(+)</text>
        <dbReference type="Rhea" id="RHEA:21868"/>
        <dbReference type="ChEBI" id="CHEBI:15377"/>
        <dbReference type="ChEBI" id="CHEBI:15378"/>
        <dbReference type="ChEBI" id="CHEBI:28938"/>
        <dbReference type="ChEBI" id="CHEBI:58453"/>
        <dbReference type="ChEBI" id="CHEBI:58614"/>
        <dbReference type="EC" id="3.5.4.26"/>
    </reaction>
</comment>
<keyword evidence="10 12" id="KW-0560">Oxidoreductase</keyword>
<dbReference type="GO" id="GO:0008835">
    <property type="term" value="F:diaminohydroxyphosphoribosylaminopyrimidine deaminase activity"/>
    <property type="evidence" value="ECO:0007669"/>
    <property type="project" value="UniProtKB-EC"/>
</dbReference>
<comment type="catalytic activity">
    <reaction evidence="12">
        <text>5-amino-6-(5-phospho-D-ribitylamino)uracil + NADP(+) = 5-amino-6-(5-phospho-D-ribosylamino)uracil + NADPH + H(+)</text>
        <dbReference type="Rhea" id="RHEA:17845"/>
        <dbReference type="ChEBI" id="CHEBI:15378"/>
        <dbReference type="ChEBI" id="CHEBI:57783"/>
        <dbReference type="ChEBI" id="CHEBI:58349"/>
        <dbReference type="ChEBI" id="CHEBI:58421"/>
        <dbReference type="ChEBI" id="CHEBI:58453"/>
        <dbReference type="EC" id="1.1.1.193"/>
    </reaction>
</comment>
<comment type="similarity">
    <text evidence="5 12">In the C-terminal section; belongs to the HTP reductase family.</text>
</comment>
<evidence type="ECO:0000256" key="12">
    <source>
        <dbReference type="PIRNR" id="PIRNR006769"/>
    </source>
</evidence>
<dbReference type="EC" id="1.1.1.193" evidence="12"/>
<evidence type="ECO:0000313" key="14">
    <source>
        <dbReference type="EMBL" id="MFC7409705.1"/>
    </source>
</evidence>
<dbReference type="Pfam" id="PF01872">
    <property type="entry name" value="RibD_C"/>
    <property type="match status" value="1"/>
</dbReference>
<dbReference type="Gene3D" id="3.40.430.10">
    <property type="entry name" value="Dihydrofolate Reductase, subunit A"/>
    <property type="match status" value="1"/>
</dbReference>
<proteinExistence type="inferred from homology"/>
<keyword evidence="6 12" id="KW-0686">Riboflavin biosynthesis</keyword>
<evidence type="ECO:0000256" key="7">
    <source>
        <dbReference type="ARBA" id="ARBA00022723"/>
    </source>
</evidence>
<dbReference type="InterPro" id="IPR002125">
    <property type="entry name" value="CMP_dCMP_dom"/>
</dbReference>
<keyword evidence="8 12" id="KW-0862">Zinc</keyword>